<dbReference type="Pfam" id="PF00069">
    <property type="entry name" value="Pkinase"/>
    <property type="match status" value="1"/>
</dbReference>
<dbReference type="InterPro" id="IPR008271">
    <property type="entry name" value="Ser/Thr_kinase_AS"/>
</dbReference>
<keyword evidence="5" id="KW-0723">Serine/threonine-protein kinase</keyword>
<accession>A0AA36FUI8</accession>
<feature type="binding site" evidence="4">
    <location>
        <position position="98"/>
    </location>
    <ligand>
        <name>ATP</name>
        <dbReference type="ChEBI" id="CHEBI:30616"/>
    </ligand>
</feature>
<comment type="similarity">
    <text evidence="5">Belongs to the protein kinase superfamily.</text>
</comment>
<organism evidence="8 9">
    <name type="scientific">Mesorhabditis spiculigera</name>
    <dbReference type="NCBI Taxonomy" id="96644"/>
    <lineage>
        <taxon>Eukaryota</taxon>
        <taxon>Metazoa</taxon>
        <taxon>Ecdysozoa</taxon>
        <taxon>Nematoda</taxon>
        <taxon>Chromadorea</taxon>
        <taxon>Rhabditida</taxon>
        <taxon>Rhabditina</taxon>
        <taxon>Rhabditomorpha</taxon>
        <taxon>Rhabditoidea</taxon>
        <taxon>Rhabditidae</taxon>
        <taxon>Mesorhabditinae</taxon>
        <taxon>Mesorhabditis</taxon>
    </lineage>
</organism>
<keyword evidence="9" id="KW-1185">Reference proteome</keyword>
<feature type="domain" description="Protein kinase" evidence="7">
    <location>
        <begin position="67"/>
        <end position="374"/>
    </location>
</feature>
<dbReference type="PANTHER" id="PTHR11909">
    <property type="entry name" value="CASEIN KINASE-RELATED"/>
    <property type="match status" value="1"/>
</dbReference>
<dbReference type="AlphaFoldDB" id="A0AA36FUI8"/>
<dbReference type="InterPro" id="IPR050235">
    <property type="entry name" value="CK1_Ser-Thr_kinase"/>
</dbReference>
<evidence type="ECO:0000256" key="1">
    <source>
        <dbReference type="ARBA" id="ARBA00012513"/>
    </source>
</evidence>
<evidence type="ECO:0000256" key="5">
    <source>
        <dbReference type="RuleBase" id="RU000304"/>
    </source>
</evidence>
<keyword evidence="5" id="KW-0808">Transferase</keyword>
<feature type="region of interest" description="Disordered" evidence="6">
    <location>
        <begin position="378"/>
        <end position="404"/>
    </location>
</feature>
<dbReference type="InterPro" id="IPR017441">
    <property type="entry name" value="Protein_kinase_ATP_BS"/>
</dbReference>
<dbReference type="PROSITE" id="PS00108">
    <property type="entry name" value="PROTEIN_KINASE_ST"/>
    <property type="match status" value="1"/>
</dbReference>
<feature type="non-terminal residue" evidence="8">
    <location>
        <position position="433"/>
    </location>
</feature>
<dbReference type="PROSITE" id="PS50011">
    <property type="entry name" value="PROTEIN_KINASE_DOM"/>
    <property type="match status" value="1"/>
</dbReference>
<dbReference type="InterPro" id="IPR000719">
    <property type="entry name" value="Prot_kinase_dom"/>
</dbReference>
<dbReference type="PROSITE" id="PS00107">
    <property type="entry name" value="PROTEIN_KINASE_ATP"/>
    <property type="match status" value="1"/>
</dbReference>
<evidence type="ECO:0000256" key="4">
    <source>
        <dbReference type="PROSITE-ProRule" id="PRU10141"/>
    </source>
</evidence>
<dbReference type="EC" id="2.7.11.1" evidence="1"/>
<dbReference type="EMBL" id="CATQJA010000502">
    <property type="protein sequence ID" value="CAJ0560851.1"/>
    <property type="molecule type" value="Genomic_DNA"/>
</dbReference>
<dbReference type="InterPro" id="IPR011009">
    <property type="entry name" value="Kinase-like_dom_sf"/>
</dbReference>
<dbReference type="GO" id="GO:0005524">
    <property type="term" value="F:ATP binding"/>
    <property type="evidence" value="ECO:0007669"/>
    <property type="project" value="UniProtKB-UniRule"/>
</dbReference>
<name>A0AA36FUI8_9BILA</name>
<protein>
    <recommendedName>
        <fullName evidence="1">non-specific serine/threonine protein kinase</fullName>
        <ecNumber evidence="1">2.7.11.1</ecNumber>
    </recommendedName>
</protein>
<dbReference type="Proteomes" id="UP001177023">
    <property type="component" value="Unassembled WGS sequence"/>
</dbReference>
<dbReference type="Gene3D" id="1.10.510.10">
    <property type="entry name" value="Transferase(Phosphotransferase) domain 1"/>
    <property type="match status" value="1"/>
</dbReference>
<evidence type="ECO:0000259" key="7">
    <source>
        <dbReference type="PROSITE" id="PS50011"/>
    </source>
</evidence>
<sequence length="433" mass="49395">MRILAFFYDSRSPVPMALAGTPRGRKPPKPEKAHKVSVMAVAEGDPQDTDQQPGRLMPDHYVLKNQFRILGQVGAGSFGQIYRARVLSNDKDLEVAVKAVVRQQRATEAKRAVLEQKILRDLSGMPNFPKLYSSGKETIGQRTFNYMVMDLLGPNLAELRKRRPEQRLEAVTVYRIGLQGLKAMEVFHKKGYVHRDIKPHNMCIGQRGEKQRIIYLLDFGLAREIRDAKGKLITRRNGIGFRGTVRYASLNAHRRYDQCAVDDLVAFYYTLCELADGRLPWSHLVDDMQVFNMKDQKKQRVSKRMPIQFQKMYDILDFELDVHCPDYPQLATLLESLLAREPKNDPHLPFEWEPDLNSVGDGDPLGVRRSHEHIPRTAISTQKIGTRHDEEEAPDPAQRQETPLKTGIPDRLLSTTLMKVGNVKKTTLALIPP</sequence>
<evidence type="ECO:0000256" key="2">
    <source>
        <dbReference type="ARBA" id="ARBA00022741"/>
    </source>
</evidence>
<evidence type="ECO:0000313" key="9">
    <source>
        <dbReference type="Proteomes" id="UP001177023"/>
    </source>
</evidence>
<keyword evidence="2 4" id="KW-0547">Nucleotide-binding</keyword>
<evidence type="ECO:0000256" key="3">
    <source>
        <dbReference type="ARBA" id="ARBA00022840"/>
    </source>
</evidence>
<dbReference type="SMART" id="SM00220">
    <property type="entry name" value="S_TKc"/>
    <property type="match status" value="1"/>
</dbReference>
<evidence type="ECO:0000256" key="6">
    <source>
        <dbReference type="SAM" id="MobiDB-lite"/>
    </source>
</evidence>
<dbReference type="SUPFAM" id="SSF56112">
    <property type="entry name" value="Protein kinase-like (PK-like)"/>
    <property type="match status" value="1"/>
</dbReference>
<reference evidence="8" key="1">
    <citation type="submission" date="2023-06" db="EMBL/GenBank/DDBJ databases">
        <authorList>
            <person name="Delattre M."/>
        </authorList>
    </citation>
    <scope>NUCLEOTIDE SEQUENCE</scope>
    <source>
        <strain evidence="8">AF72</strain>
    </source>
</reference>
<keyword evidence="5" id="KW-0418">Kinase</keyword>
<keyword evidence="3 4" id="KW-0067">ATP-binding</keyword>
<comment type="caution">
    <text evidence="8">The sequence shown here is derived from an EMBL/GenBank/DDBJ whole genome shotgun (WGS) entry which is preliminary data.</text>
</comment>
<gene>
    <name evidence="8" type="ORF">MSPICULIGERA_LOCUS1665</name>
</gene>
<proteinExistence type="inferred from homology"/>
<dbReference type="GO" id="GO:0004674">
    <property type="term" value="F:protein serine/threonine kinase activity"/>
    <property type="evidence" value="ECO:0007669"/>
    <property type="project" value="UniProtKB-KW"/>
</dbReference>
<evidence type="ECO:0000313" key="8">
    <source>
        <dbReference type="EMBL" id="CAJ0560851.1"/>
    </source>
</evidence>